<accession>A0A858RLV3</accession>
<name>A0A858RLV3_9BACT</name>
<dbReference type="KEGG" id="luo:HHL09_19115"/>
<feature type="chain" id="PRO_5032648103" description="SLA1 homology domain-containing protein" evidence="1">
    <location>
        <begin position="20"/>
        <end position="287"/>
    </location>
</feature>
<evidence type="ECO:0000256" key="1">
    <source>
        <dbReference type="SAM" id="SignalP"/>
    </source>
</evidence>
<dbReference type="EMBL" id="CP051774">
    <property type="protein sequence ID" value="QJE97802.1"/>
    <property type="molecule type" value="Genomic_DNA"/>
</dbReference>
<keyword evidence="1" id="KW-0732">Signal</keyword>
<sequence>MKLRLAAILALLACPCVLGEGAGSQREWTSTDGKKIAGLMLGTEGDSVAIRLAGTGKISRIPLSRLSEADREFVSKQGWPLPKPWKGWPTDIKINLDEIQVSSLPANGKFIYRTQHFEIVSEAELAPAVVKDIGRIFEGTYRLLDASPWGILARPKDNHFRAELYRTREAYIQAGAPAASAGVYMTQRKVFMVPFESLGLKETPKGWQRTSDYTTKTLIHELTHMMMDDALQTMPIWLIEGAAEYMELMPMRIGAFSPNSHFNALKEHNKQEPAYPLGDAFSMTTSA</sequence>
<evidence type="ECO:0008006" key="4">
    <source>
        <dbReference type="Google" id="ProtNLM"/>
    </source>
</evidence>
<proteinExistence type="predicted"/>
<feature type="signal peptide" evidence="1">
    <location>
        <begin position="1"/>
        <end position="19"/>
    </location>
</feature>
<evidence type="ECO:0000313" key="3">
    <source>
        <dbReference type="Proteomes" id="UP000501812"/>
    </source>
</evidence>
<protein>
    <recommendedName>
        <fullName evidence="4">SLA1 homology domain-containing protein</fullName>
    </recommendedName>
</protein>
<dbReference type="RefSeq" id="WP_169456228.1">
    <property type="nucleotide sequence ID" value="NZ_CP051774.1"/>
</dbReference>
<dbReference type="Proteomes" id="UP000501812">
    <property type="component" value="Chromosome"/>
</dbReference>
<keyword evidence="3" id="KW-1185">Reference proteome</keyword>
<evidence type="ECO:0000313" key="2">
    <source>
        <dbReference type="EMBL" id="QJE97802.1"/>
    </source>
</evidence>
<dbReference type="AlphaFoldDB" id="A0A858RLV3"/>
<organism evidence="2 3">
    <name type="scientific">Luteolibacter luteus</name>
    <dbReference type="NCBI Taxonomy" id="2728835"/>
    <lineage>
        <taxon>Bacteria</taxon>
        <taxon>Pseudomonadati</taxon>
        <taxon>Verrucomicrobiota</taxon>
        <taxon>Verrucomicrobiia</taxon>
        <taxon>Verrucomicrobiales</taxon>
        <taxon>Verrucomicrobiaceae</taxon>
        <taxon>Luteolibacter</taxon>
    </lineage>
</organism>
<gene>
    <name evidence="2" type="ORF">HHL09_19115</name>
</gene>
<reference evidence="2 3" key="1">
    <citation type="submission" date="2020-04" db="EMBL/GenBank/DDBJ databases">
        <title>Luteolibacter sp. G-1-1-1 isolated from soil.</title>
        <authorList>
            <person name="Dahal R.H."/>
        </authorList>
    </citation>
    <scope>NUCLEOTIDE SEQUENCE [LARGE SCALE GENOMIC DNA]</scope>
    <source>
        <strain evidence="2 3">G-1-1-1</strain>
    </source>
</reference>
<dbReference type="Gene3D" id="2.30.30.700">
    <property type="entry name" value="SLA1 homology domain 1"/>
    <property type="match status" value="1"/>
</dbReference>